<dbReference type="Gene3D" id="3.30.420.10">
    <property type="entry name" value="Ribonuclease H-like superfamily/Ribonuclease H"/>
    <property type="match status" value="1"/>
</dbReference>
<dbReference type="PANTHER" id="PTHR22891">
    <property type="entry name" value="EUKARYOTIC TRANSLATION INITIATION FACTOR 2C"/>
    <property type="match status" value="1"/>
</dbReference>
<comment type="caution">
    <text evidence="2">The sequence shown here is derived from an EMBL/GenBank/DDBJ whole genome shotgun (WGS) entry which is preliminary data.</text>
</comment>
<proteinExistence type="predicted"/>
<dbReference type="SUPFAM" id="SSF53098">
    <property type="entry name" value="Ribonuclease H-like"/>
    <property type="match status" value="1"/>
</dbReference>
<dbReference type="InterPro" id="IPR012337">
    <property type="entry name" value="RNaseH-like_sf"/>
</dbReference>
<dbReference type="Gene3D" id="3.40.50.2300">
    <property type="match status" value="1"/>
</dbReference>
<organism evidence="2 3">
    <name type="scientific">Adineta steineri</name>
    <dbReference type="NCBI Taxonomy" id="433720"/>
    <lineage>
        <taxon>Eukaryota</taxon>
        <taxon>Metazoa</taxon>
        <taxon>Spiralia</taxon>
        <taxon>Gnathifera</taxon>
        <taxon>Rotifera</taxon>
        <taxon>Eurotatoria</taxon>
        <taxon>Bdelloidea</taxon>
        <taxon>Adinetida</taxon>
        <taxon>Adinetidae</taxon>
        <taxon>Adineta</taxon>
    </lineage>
</organism>
<evidence type="ECO:0000259" key="1">
    <source>
        <dbReference type="PROSITE" id="PS50822"/>
    </source>
</evidence>
<evidence type="ECO:0000313" key="3">
    <source>
        <dbReference type="Proteomes" id="UP000663891"/>
    </source>
</evidence>
<accession>A0A815F4K0</accession>
<dbReference type="InterPro" id="IPR036397">
    <property type="entry name" value="RNaseH_sf"/>
</dbReference>
<dbReference type="OrthoDB" id="10252740at2759"/>
<dbReference type="AlphaFoldDB" id="A0A815F4K0"/>
<dbReference type="InterPro" id="IPR003165">
    <property type="entry name" value="Piwi"/>
</dbReference>
<protein>
    <recommendedName>
        <fullName evidence="1">Piwi domain-containing protein</fullName>
    </recommendedName>
</protein>
<name>A0A815F4K0_9BILA</name>
<feature type="domain" description="Piwi" evidence="1">
    <location>
        <begin position="139"/>
        <end position="453"/>
    </location>
</feature>
<evidence type="ECO:0000313" key="2">
    <source>
        <dbReference type="EMBL" id="CAF1314532.1"/>
    </source>
</evidence>
<gene>
    <name evidence="2" type="ORF">VCS650_LOCUS31787</name>
</gene>
<sequence length="480" mass="54342">MSATNNKAKERSKQHETIHQAVNQQTTALTSLVLNTSKEQSTIPKSVQAVRITSQQDMVDVIHVNHFPCSFAHDLTFYQYDAIVEEYHEKQNKYINLNSREKRHQFVSNILLAKEIHPTAICWYDEGSCLYSTTNFEDKLPVVYEKEDQGYRRRLTIKSLTATSLVTQCANFTKVKQIKNLKSYCSNLLQTVNAKLSGENKQVAELKTNTKTMFIGADVQHTKNNYSGELPSIAAVVASMNSECTLTNQRICRQWPSKGKQSEEAILLLKEIVKQLLTAFMDNHDGALPEHIVFYRDGVDDGQFERVMNEEVTALKEAFQAIYPTNTFSPLLTFIVVKKRHHTRFFGLSRSSTGILNVENVESGVVVDSSIICPYPNYSNFLLNSHEPGLGTNKIGNYVVLVNEIQYSLSELEELTYSLCFTDQRIGNRLSESIPSVLHLADAAASKARQLFNNNTRPSNTIRAEILKVHEDIQNSPNMF</sequence>
<dbReference type="Pfam" id="PF02171">
    <property type="entry name" value="Piwi"/>
    <property type="match status" value="1"/>
</dbReference>
<dbReference type="PROSITE" id="PS50822">
    <property type="entry name" value="PIWI"/>
    <property type="match status" value="1"/>
</dbReference>
<dbReference type="Proteomes" id="UP000663891">
    <property type="component" value="Unassembled WGS sequence"/>
</dbReference>
<dbReference type="SMART" id="SM00950">
    <property type="entry name" value="Piwi"/>
    <property type="match status" value="1"/>
</dbReference>
<dbReference type="EMBL" id="CAJNON010000554">
    <property type="protein sequence ID" value="CAF1314532.1"/>
    <property type="molecule type" value="Genomic_DNA"/>
</dbReference>
<dbReference type="GO" id="GO:0003676">
    <property type="term" value="F:nucleic acid binding"/>
    <property type="evidence" value="ECO:0007669"/>
    <property type="project" value="InterPro"/>
</dbReference>
<reference evidence="2" key="1">
    <citation type="submission" date="2021-02" db="EMBL/GenBank/DDBJ databases">
        <authorList>
            <person name="Nowell W R."/>
        </authorList>
    </citation>
    <scope>NUCLEOTIDE SEQUENCE</scope>
</reference>